<dbReference type="RefSeq" id="WP_312550135.1">
    <property type="nucleotide sequence ID" value="NZ_JBHRVV010000001.1"/>
</dbReference>
<keyword evidence="1" id="KW-0812">Transmembrane</keyword>
<reference evidence="5" key="1">
    <citation type="journal article" date="2019" name="Int. J. Syst. Evol. Microbiol.">
        <title>The Global Catalogue of Microorganisms (GCM) 10K type strain sequencing project: providing services to taxonomists for standard genome sequencing and annotation.</title>
        <authorList>
            <consortium name="The Broad Institute Genomics Platform"/>
            <consortium name="The Broad Institute Genome Sequencing Center for Infectious Disease"/>
            <person name="Wu L."/>
            <person name="Ma J."/>
        </authorList>
    </citation>
    <scope>NUCLEOTIDE SEQUENCE [LARGE SCALE GENOMIC DNA]</scope>
    <source>
        <strain evidence="5">CCM 7480</strain>
    </source>
</reference>
<feature type="signal peptide" evidence="2">
    <location>
        <begin position="1"/>
        <end position="26"/>
    </location>
</feature>
<keyword evidence="1" id="KW-0472">Membrane</keyword>
<protein>
    <submittedName>
        <fullName evidence="4">NF038129 family PEP-CTERM protein</fullName>
    </submittedName>
</protein>
<evidence type="ECO:0000313" key="5">
    <source>
        <dbReference type="Proteomes" id="UP001595665"/>
    </source>
</evidence>
<dbReference type="Proteomes" id="UP001595665">
    <property type="component" value="Unassembled WGS sequence"/>
</dbReference>
<keyword evidence="1" id="KW-1133">Transmembrane helix</keyword>
<sequence>MFNLKNLFTRALLALMLATGAGAASAGPIYHVTIDTQGMTGTGFLDFLFLGDASTAAPATFTLSNFTGLYGLGVTDGDASGNVESNVLMGNAEGYAHLLQAVTLGGVFGFNLEFAVGLEGDASVLGIALINEAMDAYLGMDGDLAQFEVAPGSLAISPDNAFVTISTVSEVPEPAALALLALGLMMVGWTLRQRRMR</sequence>
<dbReference type="NCBIfam" id="NF038129">
    <property type="entry name" value="PEP_NF038129"/>
    <property type="match status" value="1"/>
</dbReference>
<dbReference type="InterPro" id="IPR013424">
    <property type="entry name" value="Ice-binding_C"/>
</dbReference>
<gene>
    <name evidence="4" type="ORF">ACFOPH_01045</name>
</gene>
<comment type="caution">
    <text evidence="4">The sequence shown here is derived from an EMBL/GenBank/DDBJ whole genome shotgun (WGS) entry which is preliminary data.</text>
</comment>
<evidence type="ECO:0000256" key="2">
    <source>
        <dbReference type="SAM" id="SignalP"/>
    </source>
</evidence>
<organism evidence="4 5">
    <name type="scientific">Massilia haematophila</name>
    <dbReference type="NCBI Taxonomy" id="457923"/>
    <lineage>
        <taxon>Bacteria</taxon>
        <taxon>Pseudomonadati</taxon>
        <taxon>Pseudomonadota</taxon>
        <taxon>Betaproteobacteria</taxon>
        <taxon>Burkholderiales</taxon>
        <taxon>Oxalobacteraceae</taxon>
        <taxon>Telluria group</taxon>
        <taxon>Massilia</taxon>
    </lineage>
</organism>
<keyword evidence="2" id="KW-0732">Signal</keyword>
<feature type="domain" description="Ice-binding protein C-terminal" evidence="3">
    <location>
        <begin position="171"/>
        <end position="195"/>
    </location>
</feature>
<dbReference type="EMBL" id="JBHRVV010000001">
    <property type="protein sequence ID" value="MFC3456838.1"/>
    <property type="molecule type" value="Genomic_DNA"/>
</dbReference>
<name>A0ABV7PF93_9BURK</name>
<accession>A0ABV7PF93</accession>
<evidence type="ECO:0000259" key="3">
    <source>
        <dbReference type="Pfam" id="PF07589"/>
    </source>
</evidence>
<proteinExistence type="predicted"/>
<dbReference type="NCBIfam" id="TIGR02595">
    <property type="entry name" value="PEP_CTERM"/>
    <property type="match status" value="1"/>
</dbReference>
<feature type="chain" id="PRO_5045376858" evidence="2">
    <location>
        <begin position="27"/>
        <end position="197"/>
    </location>
</feature>
<dbReference type="Pfam" id="PF07589">
    <property type="entry name" value="PEP-CTERM"/>
    <property type="match status" value="1"/>
</dbReference>
<evidence type="ECO:0000256" key="1">
    <source>
        <dbReference type="SAM" id="Phobius"/>
    </source>
</evidence>
<keyword evidence="5" id="KW-1185">Reference proteome</keyword>
<evidence type="ECO:0000313" key="4">
    <source>
        <dbReference type="EMBL" id="MFC3456838.1"/>
    </source>
</evidence>
<feature type="transmembrane region" description="Helical" evidence="1">
    <location>
        <begin position="174"/>
        <end position="191"/>
    </location>
</feature>